<proteinExistence type="inferred from homology"/>
<evidence type="ECO:0000313" key="8">
    <source>
        <dbReference type="EMBL" id="MBT1446600.1"/>
    </source>
</evidence>
<dbReference type="InterPro" id="IPR005484">
    <property type="entry name" value="Ribosomal_uL18_bac/plant/anim"/>
</dbReference>
<dbReference type="HAMAP" id="MF_01337_B">
    <property type="entry name" value="Ribosomal_uL18_B"/>
    <property type="match status" value="1"/>
</dbReference>
<evidence type="ECO:0000256" key="2">
    <source>
        <dbReference type="ARBA" id="ARBA00022730"/>
    </source>
</evidence>
<evidence type="ECO:0000313" key="9">
    <source>
        <dbReference type="Proteomes" id="UP001195903"/>
    </source>
</evidence>
<comment type="similarity">
    <text evidence="1 7">Belongs to the universal ribosomal protein uL18 family.</text>
</comment>
<dbReference type="PANTHER" id="PTHR12899:SF3">
    <property type="entry name" value="LARGE RIBOSOMAL SUBUNIT PROTEIN UL18M"/>
    <property type="match status" value="1"/>
</dbReference>
<dbReference type="Pfam" id="PF00861">
    <property type="entry name" value="Ribosomal_L18p"/>
    <property type="match status" value="1"/>
</dbReference>
<evidence type="ECO:0000256" key="4">
    <source>
        <dbReference type="ARBA" id="ARBA00022980"/>
    </source>
</evidence>
<dbReference type="SUPFAM" id="SSF53137">
    <property type="entry name" value="Translational machinery components"/>
    <property type="match status" value="1"/>
</dbReference>
<organism evidence="8 9">
    <name type="scientific">Shewanella jiangmenensis</name>
    <dbReference type="NCBI Taxonomy" id="2837387"/>
    <lineage>
        <taxon>Bacteria</taxon>
        <taxon>Pseudomonadati</taxon>
        <taxon>Pseudomonadota</taxon>
        <taxon>Gammaproteobacteria</taxon>
        <taxon>Alteromonadales</taxon>
        <taxon>Shewanellaceae</taxon>
        <taxon>Shewanella</taxon>
    </lineage>
</organism>
<evidence type="ECO:0000256" key="6">
    <source>
        <dbReference type="ARBA" id="ARBA00035197"/>
    </source>
</evidence>
<dbReference type="EMBL" id="JAHEPS010000016">
    <property type="protein sequence ID" value="MBT1446600.1"/>
    <property type="molecule type" value="Genomic_DNA"/>
</dbReference>
<protein>
    <recommendedName>
        <fullName evidence="6 7">Large ribosomal subunit protein uL18</fullName>
    </recommendedName>
</protein>
<evidence type="ECO:0000256" key="3">
    <source>
        <dbReference type="ARBA" id="ARBA00022884"/>
    </source>
</evidence>
<evidence type="ECO:0000256" key="7">
    <source>
        <dbReference type="HAMAP-Rule" id="MF_01337"/>
    </source>
</evidence>
<accession>A0ABS5V9F8</accession>
<keyword evidence="5 7" id="KW-0687">Ribonucleoprotein</keyword>
<dbReference type="RefSeq" id="WP_214508790.1">
    <property type="nucleotide sequence ID" value="NZ_JAHEPS010000016.1"/>
</dbReference>
<name>A0ABS5V9F8_9GAMM</name>
<dbReference type="NCBIfam" id="TIGR00060">
    <property type="entry name" value="L18_bact"/>
    <property type="match status" value="1"/>
</dbReference>
<keyword evidence="3 7" id="KW-0694">RNA-binding</keyword>
<evidence type="ECO:0000256" key="1">
    <source>
        <dbReference type="ARBA" id="ARBA00007116"/>
    </source>
</evidence>
<dbReference type="GO" id="GO:0005840">
    <property type="term" value="C:ribosome"/>
    <property type="evidence" value="ECO:0007669"/>
    <property type="project" value="UniProtKB-KW"/>
</dbReference>
<dbReference type="InterPro" id="IPR057268">
    <property type="entry name" value="Ribosomal_L18"/>
</dbReference>
<reference evidence="8 9" key="1">
    <citation type="submission" date="2021-05" db="EMBL/GenBank/DDBJ databases">
        <title>Shewanella sp. JM162201.</title>
        <authorList>
            <person name="Xu S."/>
            <person name="Li A."/>
        </authorList>
    </citation>
    <scope>NUCLEOTIDE SEQUENCE [LARGE SCALE GENOMIC DNA]</scope>
    <source>
        <strain evidence="8 9">JM162201</strain>
    </source>
</reference>
<dbReference type="PANTHER" id="PTHR12899">
    <property type="entry name" value="39S RIBOSOMAL PROTEIN L18, MITOCHONDRIAL"/>
    <property type="match status" value="1"/>
</dbReference>
<gene>
    <name evidence="7 8" type="primary">rplR</name>
    <name evidence="8" type="ORF">KJI95_19060</name>
</gene>
<dbReference type="Proteomes" id="UP001195903">
    <property type="component" value="Unassembled WGS sequence"/>
</dbReference>
<dbReference type="Gene3D" id="3.30.420.100">
    <property type="match status" value="1"/>
</dbReference>
<comment type="subunit">
    <text evidence="7">Part of the 50S ribosomal subunit; part of the 5S rRNA/L5/L18/L25 subcomplex. Contacts the 5S and 23S rRNAs.</text>
</comment>
<keyword evidence="4 7" id="KW-0689">Ribosomal protein</keyword>
<sequence>MDKKSSRLRRATRARKKIQELGVNRLVVHRTPRHIYAQVINPESQVVAAASTVEKSIKEALKYTGNVDAAKAVGKAIAERAVEKGVTVVAFDRSGFKYHGRVAALADAAREAGLQF</sequence>
<dbReference type="CDD" id="cd00432">
    <property type="entry name" value="Ribosomal_L18_L5e"/>
    <property type="match status" value="1"/>
</dbReference>
<dbReference type="InterPro" id="IPR004389">
    <property type="entry name" value="Ribosomal_uL18_bac-type"/>
</dbReference>
<comment type="function">
    <text evidence="7">This is one of the proteins that bind and probably mediate the attachment of the 5S RNA into the large ribosomal subunit, where it forms part of the central protuberance.</text>
</comment>
<keyword evidence="2 7" id="KW-0699">rRNA-binding</keyword>
<keyword evidence="9" id="KW-1185">Reference proteome</keyword>
<comment type="caution">
    <text evidence="8">The sequence shown here is derived from an EMBL/GenBank/DDBJ whole genome shotgun (WGS) entry which is preliminary data.</text>
</comment>
<evidence type="ECO:0000256" key="5">
    <source>
        <dbReference type="ARBA" id="ARBA00023274"/>
    </source>
</evidence>